<sequence length="348" mass="38368">MSPFVKAFFLLNVFLGTFLTFIATHWLLAWVGLELNTLAMIPVMIEDRSPRHTEATVKYFLVQALGAMVLISGAAMNAYIYGWHISSVNYPPATVLITLGIALKMGLAPFHLWYPDVMQGIPLGTCLILSTWQKLAPFALIIQASDSLNPHLLAALGLLSTLVGAWGGINQTQVRKIMAYSSIAHLGWMFIIIQHSPRLAALTMLSYFVMTTALFVVFKQVLKTSLSSLALKWTKNPILVFFATLILASLAGLPPLTGFMPKVMILTELAEQHFPLLAIATALSALISLFFYLRLGYILSLIIWPNVSSSPSLWRGKLKSQFTLPAITATALMFLPLMPTILAYLELL</sequence>
<evidence type="ECO:0000256" key="1">
    <source>
        <dbReference type="ARBA" id="ARBA00004448"/>
    </source>
</evidence>
<keyword evidence="5" id="KW-0813">Transport</keyword>
<reference evidence="20" key="1">
    <citation type="journal article" date="2020" name="Gene">
        <title>Mitochondrial genomes of four American characins and phylogenetic relationships within the family Characidae (Teleostei: Characiformes).</title>
        <authorList>
            <person name="Liu H."/>
            <person name="Sun C."/>
            <person name="Zhu Y."/>
            <person name="Li Y."/>
            <person name="Wei Y."/>
            <person name="Ruan H."/>
        </authorList>
    </citation>
    <scope>NUCLEOTIDE SEQUENCE</scope>
</reference>
<dbReference type="Pfam" id="PF00361">
    <property type="entry name" value="Proton_antipo_M"/>
    <property type="match status" value="1"/>
</dbReference>
<comment type="catalytic activity">
    <reaction evidence="16 17">
        <text>a ubiquinone + NADH + 5 H(+)(in) = a ubiquinol + NAD(+) + 4 H(+)(out)</text>
        <dbReference type="Rhea" id="RHEA:29091"/>
        <dbReference type="Rhea" id="RHEA-COMP:9565"/>
        <dbReference type="Rhea" id="RHEA-COMP:9566"/>
        <dbReference type="ChEBI" id="CHEBI:15378"/>
        <dbReference type="ChEBI" id="CHEBI:16389"/>
        <dbReference type="ChEBI" id="CHEBI:17976"/>
        <dbReference type="ChEBI" id="CHEBI:57540"/>
        <dbReference type="ChEBI" id="CHEBI:57945"/>
        <dbReference type="EC" id="7.1.1.2"/>
    </reaction>
</comment>
<evidence type="ECO:0000256" key="11">
    <source>
        <dbReference type="ARBA" id="ARBA00022989"/>
    </source>
</evidence>
<evidence type="ECO:0000313" key="20">
    <source>
        <dbReference type="EMBL" id="QOW38108.1"/>
    </source>
</evidence>
<evidence type="ECO:0000256" key="16">
    <source>
        <dbReference type="ARBA" id="ARBA00049551"/>
    </source>
</evidence>
<evidence type="ECO:0000256" key="3">
    <source>
        <dbReference type="ARBA" id="ARBA00012944"/>
    </source>
</evidence>
<dbReference type="PANTHER" id="PTHR46552:SF1">
    <property type="entry name" value="NADH-UBIQUINONE OXIDOREDUCTASE CHAIN 2"/>
    <property type="match status" value="1"/>
</dbReference>
<dbReference type="InterPro" id="IPR050175">
    <property type="entry name" value="Complex_I_Subunit_2"/>
</dbReference>
<feature type="transmembrane region" description="Helical" evidence="17">
    <location>
        <begin position="177"/>
        <end position="193"/>
    </location>
</feature>
<evidence type="ECO:0000259" key="18">
    <source>
        <dbReference type="Pfam" id="PF00361"/>
    </source>
</evidence>
<geneLocation type="mitochondrion" evidence="20"/>
<evidence type="ECO:0000256" key="7">
    <source>
        <dbReference type="ARBA" id="ARBA00022692"/>
    </source>
</evidence>
<dbReference type="GO" id="GO:0005743">
    <property type="term" value="C:mitochondrial inner membrane"/>
    <property type="evidence" value="ECO:0007669"/>
    <property type="project" value="UniProtKB-SubCell"/>
</dbReference>
<keyword evidence="7 17" id="KW-0812">Transmembrane</keyword>
<comment type="subcellular location">
    <subcellularLocation>
        <location evidence="1 17">Mitochondrion inner membrane</location>
        <topology evidence="1 17">Multi-pass membrane protein</topology>
    </subcellularLocation>
</comment>
<feature type="transmembrane region" description="Helical" evidence="17">
    <location>
        <begin position="324"/>
        <end position="345"/>
    </location>
</feature>
<comment type="similarity">
    <text evidence="2 17">Belongs to the complex I subunit 2 family.</text>
</comment>
<feature type="domain" description="NADH dehydrogenase subunit 2 C-terminal" evidence="19">
    <location>
        <begin position="289"/>
        <end position="342"/>
    </location>
</feature>
<dbReference type="EC" id="7.1.1.2" evidence="3 17"/>
<evidence type="ECO:0000256" key="5">
    <source>
        <dbReference type="ARBA" id="ARBA00022448"/>
    </source>
</evidence>
<proteinExistence type="inferred from homology"/>
<feature type="transmembrane region" description="Helical" evidence="17">
    <location>
        <begin position="7"/>
        <end position="28"/>
    </location>
</feature>
<feature type="transmembrane region" description="Helical" evidence="17">
    <location>
        <begin position="199"/>
        <end position="218"/>
    </location>
</feature>
<evidence type="ECO:0000256" key="9">
    <source>
        <dbReference type="ARBA" id="ARBA00022967"/>
    </source>
</evidence>
<keyword evidence="13 17" id="KW-0830">Ubiquinone</keyword>
<feature type="transmembrane region" description="Helical" evidence="17">
    <location>
        <begin position="238"/>
        <end position="256"/>
    </location>
</feature>
<keyword evidence="14 17" id="KW-0496">Mitochondrion</keyword>
<keyword evidence="8 17" id="KW-0999">Mitochondrion inner membrane</keyword>
<dbReference type="PRINTS" id="PR01436">
    <property type="entry name" value="NADHDHGNASE2"/>
</dbReference>
<keyword evidence="11 17" id="KW-1133">Transmembrane helix</keyword>
<evidence type="ECO:0000256" key="12">
    <source>
        <dbReference type="ARBA" id="ARBA00023027"/>
    </source>
</evidence>
<feature type="transmembrane region" description="Helical" evidence="17">
    <location>
        <begin position="276"/>
        <end position="304"/>
    </location>
</feature>
<keyword evidence="9 17" id="KW-1278">Translocase</keyword>
<keyword evidence="10 17" id="KW-0249">Electron transport</keyword>
<dbReference type="PANTHER" id="PTHR46552">
    <property type="entry name" value="NADH-UBIQUINONE OXIDOREDUCTASE CHAIN 2"/>
    <property type="match status" value="1"/>
</dbReference>
<gene>
    <name evidence="20" type="primary">ND2</name>
</gene>
<feature type="transmembrane region" description="Helical" evidence="17">
    <location>
        <begin position="59"/>
        <end position="81"/>
    </location>
</feature>
<feature type="transmembrane region" description="Helical" evidence="17">
    <location>
        <begin position="93"/>
        <end position="114"/>
    </location>
</feature>
<evidence type="ECO:0000256" key="8">
    <source>
        <dbReference type="ARBA" id="ARBA00022792"/>
    </source>
</evidence>
<dbReference type="InterPro" id="IPR010933">
    <property type="entry name" value="NADH_DH_su2_C"/>
</dbReference>
<dbReference type="Pfam" id="PF06444">
    <property type="entry name" value="NADH_dehy_S2_C"/>
    <property type="match status" value="1"/>
</dbReference>
<dbReference type="GO" id="GO:0008137">
    <property type="term" value="F:NADH dehydrogenase (ubiquinone) activity"/>
    <property type="evidence" value="ECO:0007669"/>
    <property type="project" value="UniProtKB-EC"/>
</dbReference>
<accession>A0A7S7A9X0</accession>
<evidence type="ECO:0000256" key="2">
    <source>
        <dbReference type="ARBA" id="ARBA00007012"/>
    </source>
</evidence>
<keyword evidence="6 17" id="KW-0679">Respiratory chain</keyword>
<organism evidence="20">
    <name type="scientific">Prionobrama filigera</name>
    <name type="common">glass bloodfin tetra</name>
    <dbReference type="NCBI Taxonomy" id="1180191"/>
    <lineage>
        <taxon>Eukaryota</taxon>
        <taxon>Metazoa</taxon>
        <taxon>Chordata</taxon>
        <taxon>Craniata</taxon>
        <taxon>Vertebrata</taxon>
        <taxon>Euteleostomi</taxon>
        <taxon>Actinopterygii</taxon>
        <taxon>Neopterygii</taxon>
        <taxon>Teleostei</taxon>
        <taxon>Ostariophysi</taxon>
        <taxon>Characiformes</taxon>
        <taxon>Characoidei</taxon>
        <taxon>Characidae</taxon>
        <taxon>Prionobrama</taxon>
    </lineage>
</organism>
<dbReference type="EMBL" id="MT185593">
    <property type="protein sequence ID" value="QOW38108.1"/>
    <property type="molecule type" value="Genomic_DNA"/>
</dbReference>
<dbReference type="InterPro" id="IPR001750">
    <property type="entry name" value="ND/Mrp_TM"/>
</dbReference>
<keyword evidence="12 17" id="KW-0520">NAD</keyword>
<evidence type="ECO:0000256" key="4">
    <source>
        <dbReference type="ARBA" id="ARBA00021008"/>
    </source>
</evidence>
<evidence type="ECO:0000259" key="19">
    <source>
        <dbReference type="Pfam" id="PF06444"/>
    </source>
</evidence>
<evidence type="ECO:0000256" key="6">
    <source>
        <dbReference type="ARBA" id="ARBA00022660"/>
    </source>
</evidence>
<feature type="domain" description="NADH:quinone oxidoreductase/Mrp antiporter transmembrane" evidence="18">
    <location>
        <begin position="23"/>
        <end position="287"/>
    </location>
</feature>
<dbReference type="AlphaFoldDB" id="A0A7S7A9X0"/>
<evidence type="ECO:0000256" key="14">
    <source>
        <dbReference type="ARBA" id="ARBA00023128"/>
    </source>
</evidence>
<evidence type="ECO:0000256" key="17">
    <source>
        <dbReference type="RuleBase" id="RU003403"/>
    </source>
</evidence>
<dbReference type="InterPro" id="IPR003917">
    <property type="entry name" value="NADH_UbQ_OxRdtase_chain2"/>
</dbReference>
<name>A0A7S7A9X0_9TELE</name>
<evidence type="ECO:0000256" key="15">
    <source>
        <dbReference type="ARBA" id="ARBA00023136"/>
    </source>
</evidence>
<feature type="transmembrane region" description="Helical" evidence="17">
    <location>
        <begin position="152"/>
        <end position="170"/>
    </location>
</feature>
<dbReference type="GO" id="GO:0006120">
    <property type="term" value="P:mitochondrial electron transport, NADH to ubiquinone"/>
    <property type="evidence" value="ECO:0007669"/>
    <property type="project" value="InterPro"/>
</dbReference>
<protein>
    <recommendedName>
        <fullName evidence="4 17">NADH-ubiquinone oxidoreductase chain 2</fullName>
        <ecNumber evidence="3 17">7.1.1.2</ecNumber>
    </recommendedName>
</protein>
<comment type="function">
    <text evidence="17">Core subunit of the mitochondrial membrane respiratory chain NADH dehydrogenase (Complex I) which catalyzes electron transfer from NADH through the respiratory chain, using ubiquinone as an electron acceptor. Essential for the catalytic activity and assembly of complex I.</text>
</comment>
<evidence type="ECO:0000256" key="10">
    <source>
        <dbReference type="ARBA" id="ARBA00022982"/>
    </source>
</evidence>
<evidence type="ECO:0000256" key="13">
    <source>
        <dbReference type="ARBA" id="ARBA00023075"/>
    </source>
</evidence>
<keyword evidence="15 17" id="KW-0472">Membrane</keyword>